<feature type="compositionally biased region" description="Acidic residues" evidence="6">
    <location>
        <begin position="1717"/>
        <end position="1741"/>
    </location>
</feature>
<keyword evidence="4 5" id="KW-0371">Homeobox</keyword>
<evidence type="ECO:0000256" key="2">
    <source>
        <dbReference type="ARBA" id="ARBA00023163"/>
    </source>
</evidence>
<dbReference type="Gramene" id="ERN06574">
    <property type="protein sequence ID" value="ERN06574"/>
    <property type="gene ID" value="AMTR_s00058p00137050"/>
</dbReference>
<feature type="region of interest" description="Disordered" evidence="6">
    <location>
        <begin position="1037"/>
        <end position="1056"/>
    </location>
</feature>
<dbReference type="SMART" id="SM00571">
    <property type="entry name" value="DDT"/>
    <property type="match status" value="1"/>
</dbReference>
<feature type="compositionally biased region" description="Basic and acidic residues" evidence="6">
    <location>
        <begin position="1"/>
        <end position="15"/>
    </location>
</feature>
<feature type="compositionally biased region" description="Basic residues" evidence="6">
    <location>
        <begin position="1567"/>
        <end position="1577"/>
    </location>
</feature>
<evidence type="ECO:0000259" key="7">
    <source>
        <dbReference type="PROSITE" id="PS50071"/>
    </source>
</evidence>
<evidence type="ECO:0000259" key="9">
    <source>
        <dbReference type="PROSITE" id="PS51913"/>
    </source>
</evidence>
<gene>
    <name evidence="10" type="ORF">AMTR_s00058p00137050</name>
</gene>
<feature type="region of interest" description="Disordered" evidence="6">
    <location>
        <begin position="891"/>
        <end position="917"/>
    </location>
</feature>
<keyword evidence="4 5" id="KW-0238">DNA-binding</keyword>
<dbReference type="InterPro" id="IPR007759">
    <property type="entry name" value="Asxl_HARE-HTH"/>
</dbReference>
<dbReference type="CDD" id="cd00086">
    <property type="entry name" value="homeodomain"/>
    <property type="match status" value="1"/>
</dbReference>
<feature type="domain" description="DDT" evidence="8">
    <location>
        <begin position="563"/>
        <end position="622"/>
    </location>
</feature>
<feature type="compositionally biased region" description="Acidic residues" evidence="6">
    <location>
        <begin position="842"/>
        <end position="856"/>
    </location>
</feature>
<dbReference type="KEGG" id="atr:18434773"/>
<evidence type="ECO:0008006" key="12">
    <source>
        <dbReference type="Google" id="ProtNLM"/>
    </source>
</evidence>
<dbReference type="InterPro" id="IPR044977">
    <property type="entry name" value="RLT1-3"/>
</dbReference>
<organism evidence="10 11">
    <name type="scientific">Amborella trichopoda</name>
    <dbReference type="NCBI Taxonomy" id="13333"/>
    <lineage>
        <taxon>Eukaryota</taxon>
        <taxon>Viridiplantae</taxon>
        <taxon>Streptophyta</taxon>
        <taxon>Embryophyta</taxon>
        <taxon>Tracheophyta</taxon>
        <taxon>Spermatophyta</taxon>
        <taxon>Magnoliopsida</taxon>
        <taxon>Amborellales</taxon>
        <taxon>Amborellaceae</taxon>
        <taxon>Amborella</taxon>
    </lineage>
</organism>
<dbReference type="OMA" id="RYYEMTH"/>
<feature type="compositionally biased region" description="Gly residues" evidence="6">
    <location>
        <begin position="1699"/>
        <end position="1708"/>
    </location>
</feature>
<protein>
    <recommendedName>
        <fullName evidence="12">Homeobox domain-containing protein</fullName>
    </recommendedName>
</protein>
<feature type="compositionally biased region" description="Basic and acidic residues" evidence="6">
    <location>
        <begin position="1627"/>
        <end position="1651"/>
    </location>
</feature>
<dbReference type="Pfam" id="PF00046">
    <property type="entry name" value="Homeodomain"/>
    <property type="match status" value="1"/>
</dbReference>
<dbReference type="InterPro" id="IPR028941">
    <property type="entry name" value="WHIM2_dom"/>
</dbReference>
<feature type="region of interest" description="Disordered" evidence="6">
    <location>
        <begin position="69"/>
        <end position="106"/>
    </location>
</feature>
<dbReference type="Gene3D" id="1.10.10.60">
    <property type="entry name" value="Homeodomain-like"/>
    <property type="match status" value="1"/>
</dbReference>
<dbReference type="SUPFAM" id="SSF46689">
    <property type="entry name" value="Homeodomain-like"/>
    <property type="match status" value="1"/>
</dbReference>
<dbReference type="Pfam" id="PF02791">
    <property type="entry name" value="DDT"/>
    <property type="match status" value="1"/>
</dbReference>
<dbReference type="Pfam" id="PF15613">
    <property type="entry name" value="WSD"/>
    <property type="match status" value="1"/>
</dbReference>
<feature type="region of interest" description="Disordered" evidence="6">
    <location>
        <begin position="1529"/>
        <end position="1749"/>
    </location>
</feature>
<dbReference type="InterPro" id="IPR009057">
    <property type="entry name" value="Homeodomain-like_sf"/>
</dbReference>
<sequence length="1749" mass="197041">MEKAEGEKKCPEDKTTKRKMKTAVQLELLEKTYAIENYPSEALRADLSAKLDLTDRQLQMWFCHRRLKDRRKDEDGSSKRQKKAASEPSKDPDAMDSASRDDRSMASNIFVGMRKDVVPRSSEMPMVKRFIDLQPSVENRVIAAIEAQLGEPLREDGPALGVEFDPLPPGAFGSPLGQQMLSGRLYDGKIYERQEAKPGMASPPMPNMEHGFLQSSSSGKRKASGGNVHMVLPQVGTRTPPLEYKFLPEQPSVRPEAHERAATSSNSYDTPFEALGHRGPSLSTGGAFLHHSEPLASSYAYPSQMVNVNRSSHGRHEHSYSQGSADYDSGQHKNSLAHFGSDPHVVPHPVLGLDNPYASSDQLICADEDASRMERKRKAEEARIAKEVEAHEKRIRKELEKQDLLKRKREEQTRREMERYDRERRKEEERLVRERQREEERFQREQKREVVRRERFLQKESLRAEKMRHKEELRREKEAARLKAANERATARRIARESMELVEDERLELMELAASCKGLPSVVFLDMETLQNLELFKDKRGAFPPRSVRLKEPFTIRPLKDSEENVANLLMVWRFLITFADVLGLWPFTLDEFVQAFHDHDSRLMGEIHIVLLKSIIKDIEDVARTPSVGTGANQNSAANPGGGHPQIVEGAYAWGFDIRSWQRHLNPLTWPEVLRQFALSAGFGPRWKEKGPRQAYFRDENEGHDGEDVVSTLRSGAAAQNAVSMMHGKGISHLRKCRHRLTPGTVKFAAFYVLSLEGSKGLTILEVADKIQKSGLRDLTTSKTPEASIAAALSRDGNLFERTAPSTYCVRPAFRKDPADRDAILQAAREKIRQFQSGFSDSEEAEKDLEDAEDVADEEFDIDEAEDPEIDDGLDGLQNSDKGLFSVNEEDKADQASTPSEEEKSEQIKDKVGKTRGVLIDNSNDAKKASILNGQPADENINEQEDAEIDESHTGESWVQGLTEGEYSDLSVEERLNALVALIGVAIEGNSIRVVLEERLEAANALKRQMWAEAQLDKRRMREEHYSKSQVSNFTGTKAEGVSNHNGAEGGQSPLPQVDNKGEEFFSATKQDQSIDAQNVQSYLHNMLSEKNPTGQELAVGQDISPYQQQAFAFEKSRAQLKAYIGHRAEELYVYRSLPLGQDRRRNRYWRFVTSSGSDPGCGRIFFESHDGCWRIIDTVEGFDALLAALDIRGIRESHLYSMLQKIESSFKEVAKSNLYSMNPTEVTAIATKIESIDTASCSVPKVEVDSPTSVVWDDSSDFWEQSKSFKIELGRTDLEKFNVLMRYEDYEKWLWTECFNSSVVCALKYGKKRCTELLYTCEFCHNSFLAKDKHCSCCHGTFKKLDTKFSQHVADCEEKRKLELNWKLRRAFSSLSSRVRLVKAELASIEVSIPSEALKSHWTEAFRKSWGINLLSLTTAEELFQMLNLLEAAVVRECLSSSYETTKDLLESAKLGYPTDETSLQPGSVPLLPWIPQTTAALALRLMEFDASIAYMMQQKSHRDRESEEFVKVPSRFAVVRSIQEVDPMESPNQALHPNHEDNWTSEPRPLRGSGRGRGSGSGRGRGRGRGRSTRGGRGAGGSRAEASGRLVGNGERARHGRGGRKGRGRGRGRGRGLIRARVKPILERRIEEEEEGREVIDSKQKSEESSSTGEEWVGEEATGEMMNYAMENEGVRSDESSEEEENEQESEDEFGDGGPKYGVGGDYDSKSEEVDGDESGDEDEERDQNGEEEDEEESGSISEYSD</sequence>
<feature type="region of interest" description="Disordered" evidence="6">
    <location>
        <begin position="410"/>
        <end position="438"/>
    </location>
</feature>
<reference evidence="11" key="1">
    <citation type="journal article" date="2013" name="Science">
        <title>The Amborella genome and the evolution of flowering plants.</title>
        <authorList>
            <consortium name="Amborella Genome Project"/>
        </authorList>
    </citation>
    <scope>NUCLEOTIDE SEQUENCE [LARGE SCALE GENOMIC DNA]</scope>
</reference>
<dbReference type="SMART" id="SM00389">
    <property type="entry name" value="HOX"/>
    <property type="match status" value="1"/>
</dbReference>
<feature type="compositionally biased region" description="Acidic residues" evidence="6">
    <location>
        <begin position="1683"/>
        <end position="1698"/>
    </location>
</feature>
<accession>W1PFU3</accession>
<dbReference type="STRING" id="13333.W1PFU3"/>
<proteinExistence type="predicted"/>
<dbReference type="PROSITE" id="PS51913">
    <property type="entry name" value="HTH_HARE"/>
    <property type="match status" value="1"/>
</dbReference>
<feature type="DNA-binding region" description="Homeobox" evidence="4">
    <location>
        <begin position="14"/>
        <end position="73"/>
    </location>
</feature>
<evidence type="ECO:0000256" key="4">
    <source>
        <dbReference type="PROSITE-ProRule" id="PRU00108"/>
    </source>
</evidence>
<dbReference type="PROSITE" id="PS50827">
    <property type="entry name" value="DDT"/>
    <property type="match status" value="1"/>
</dbReference>
<dbReference type="GO" id="GO:0006357">
    <property type="term" value="P:regulation of transcription by RNA polymerase II"/>
    <property type="evidence" value="ECO:0007669"/>
    <property type="project" value="InterPro"/>
</dbReference>
<feature type="compositionally biased region" description="Basic and acidic residues" evidence="6">
    <location>
        <begin position="902"/>
        <end position="914"/>
    </location>
</feature>
<dbReference type="GO" id="GO:0005634">
    <property type="term" value="C:nucleus"/>
    <property type="evidence" value="ECO:0007669"/>
    <property type="project" value="UniProtKB-SubCell"/>
</dbReference>
<name>W1PFU3_AMBTC</name>
<dbReference type="InterPro" id="IPR001356">
    <property type="entry name" value="HD"/>
</dbReference>
<evidence type="ECO:0000256" key="3">
    <source>
        <dbReference type="ARBA" id="ARBA00023242"/>
    </source>
</evidence>
<dbReference type="Pfam" id="PF15612">
    <property type="entry name" value="WHIM1"/>
    <property type="match status" value="1"/>
</dbReference>
<dbReference type="PANTHER" id="PTHR36968">
    <property type="entry name" value="HOMEOBOX-DDT DOMAIN PROTEIN RLT2"/>
    <property type="match status" value="1"/>
</dbReference>
<evidence type="ECO:0000256" key="1">
    <source>
        <dbReference type="ARBA" id="ARBA00004123"/>
    </source>
</evidence>
<dbReference type="Proteomes" id="UP000017836">
    <property type="component" value="Unassembled WGS sequence"/>
</dbReference>
<keyword evidence="11" id="KW-1185">Reference proteome</keyword>
<feature type="domain" description="HTH HARE-type" evidence="9">
    <location>
        <begin position="745"/>
        <end position="814"/>
    </location>
</feature>
<dbReference type="PROSITE" id="PS50071">
    <property type="entry name" value="HOMEOBOX_2"/>
    <property type="match status" value="1"/>
</dbReference>
<evidence type="ECO:0000313" key="10">
    <source>
        <dbReference type="EMBL" id="ERN06574.1"/>
    </source>
</evidence>
<feature type="compositionally biased region" description="Low complexity" evidence="6">
    <location>
        <begin position="1585"/>
        <end position="1597"/>
    </location>
</feature>
<dbReference type="PANTHER" id="PTHR36968:SF5">
    <property type="entry name" value="HOMEOBOX-DDT DOMAIN PROTEIN RLT2"/>
    <property type="match status" value="1"/>
</dbReference>
<keyword evidence="2" id="KW-0804">Transcription</keyword>
<dbReference type="Pfam" id="PF05066">
    <property type="entry name" value="HARE-HTH"/>
    <property type="match status" value="1"/>
</dbReference>
<dbReference type="InterPro" id="IPR028942">
    <property type="entry name" value="WHIM1_dom"/>
</dbReference>
<dbReference type="InterPro" id="IPR018501">
    <property type="entry name" value="DDT_dom"/>
</dbReference>
<dbReference type="HOGENOM" id="CLU_001241_0_1_1"/>
<feature type="region of interest" description="Disordered" evidence="6">
    <location>
        <begin position="836"/>
        <end position="856"/>
    </location>
</feature>
<evidence type="ECO:0000256" key="5">
    <source>
        <dbReference type="RuleBase" id="RU000682"/>
    </source>
</evidence>
<keyword evidence="3 4" id="KW-0539">Nucleus</keyword>
<comment type="subcellular location">
    <subcellularLocation>
        <location evidence="1 4 5">Nucleus</location>
    </subcellularLocation>
</comment>
<evidence type="ECO:0000256" key="6">
    <source>
        <dbReference type="SAM" id="MobiDB-lite"/>
    </source>
</evidence>
<dbReference type="OrthoDB" id="6159439at2759"/>
<feature type="region of interest" description="Disordered" evidence="6">
    <location>
        <begin position="1"/>
        <end position="23"/>
    </location>
</feature>
<feature type="compositionally biased region" description="Basic and acidic residues" evidence="6">
    <location>
        <begin position="70"/>
        <end position="104"/>
    </location>
</feature>
<evidence type="ECO:0000313" key="11">
    <source>
        <dbReference type="Proteomes" id="UP000017836"/>
    </source>
</evidence>
<feature type="region of interest" description="Disordered" evidence="6">
    <location>
        <begin position="310"/>
        <end position="332"/>
    </location>
</feature>
<feature type="domain" description="Homeobox" evidence="7">
    <location>
        <begin position="12"/>
        <end position="72"/>
    </location>
</feature>
<evidence type="ECO:0000259" key="8">
    <source>
        <dbReference type="PROSITE" id="PS50827"/>
    </source>
</evidence>
<dbReference type="eggNOG" id="ENOG502QQYM">
    <property type="taxonomic scope" value="Eukaryota"/>
</dbReference>
<dbReference type="EMBL" id="KI393888">
    <property type="protein sequence ID" value="ERN06574.1"/>
    <property type="molecule type" value="Genomic_DNA"/>
</dbReference>
<dbReference type="GO" id="GO:0003677">
    <property type="term" value="F:DNA binding"/>
    <property type="evidence" value="ECO:0007669"/>
    <property type="project" value="UniProtKB-UniRule"/>
</dbReference>
<feature type="compositionally biased region" description="Basic residues" evidence="6">
    <location>
        <begin position="1601"/>
        <end position="1625"/>
    </location>
</feature>
<feature type="compositionally biased region" description="Gly residues" evidence="6">
    <location>
        <begin position="1556"/>
        <end position="1566"/>
    </location>
</feature>